<dbReference type="InterPro" id="IPR004358">
    <property type="entry name" value="Sig_transdc_His_kin-like_C"/>
</dbReference>
<keyword evidence="5" id="KW-0732">Signal</keyword>
<dbReference type="InterPro" id="IPR011123">
    <property type="entry name" value="Y_Y_Y"/>
</dbReference>
<organism evidence="7 8">
    <name type="scientific">Tahibacter aquaticus</name>
    <dbReference type="NCBI Taxonomy" id="520092"/>
    <lineage>
        <taxon>Bacteria</taxon>
        <taxon>Pseudomonadati</taxon>
        <taxon>Pseudomonadota</taxon>
        <taxon>Gammaproteobacteria</taxon>
        <taxon>Lysobacterales</taxon>
        <taxon>Rhodanobacteraceae</taxon>
        <taxon>Tahibacter</taxon>
    </lineage>
</organism>
<feature type="chain" id="PRO_5020635335" description="histidine kinase" evidence="5">
    <location>
        <begin position="20"/>
        <end position="1131"/>
    </location>
</feature>
<dbReference type="Gene3D" id="3.30.565.10">
    <property type="entry name" value="Histidine kinase-like ATPase, C-terminal domain"/>
    <property type="match status" value="1"/>
</dbReference>
<feature type="coiled-coil region" evidence="4">
    <location>
        <begin position="828"/>
        <end position="884"/>
    </location>
</feature>
<dbReference type="Proteomes" id="UP000295293">
    <property type="component" value="Unassembled WGS sequence"/>
</dbReference>
<dbReference type="Pfam" id="PF07494">
    <property type="entry name" value="Reg_prop"/>
    <property type="match status" value="3"/>
</dbReference>
<dbReference type="InterPro" id="IPR005467">
    <property type="entry name" value="His_kinase_dom"/>
</dbReference>
<evidence type="ECO:0000256" key="2">
    <source>
        <dbReference type="ARBA" id="ARBA00012438"/>
    </source>
</evidence>
<dbReference type="Pfam" id="PF02518">
    <property type="entry name" value="HATPase_c"/>
    <property type="match status" value="1"/>
</dbReference>
<sequence length="1131" mass="123016">MALRALLALLLAAALPAVAARLQADAVRFQNYDVEQGLSHGRVRAIAQDGSGYIWIATRDGLNRFDGRRFRIYRHDPADPHSLPDNVVMALATQADGTLWIGTAGGGLARYDAALDRFERYRAGAQTGLANNYVRTVQAGSDGLLWVGCFGLAVQRFDPRTGKAHDLSIGRPPQLQRVHRVIELPDGGSIFIAGAGVLRWDGHSAQLQHLLAPQGELQSTVEWALLDRAQQLWIGLLDGGLMRLKLDGTVMAHYRSGAGAVFKSGDVRGLLQTRSGDIWVGTRGGIARYDADSDGFVEIRHDEADDSSPAADIYMLFEDREGLIWSGSSSQGIGVHDPVSQGVAVYRRRANDPASLPDNSVQAVLHLADGSLWLGLGRDGGLVRFQPGVGVVQHFRHDAADPHSLASNAITALALGRDGSLWVGLEAYGLDRLPPGGTRFVHFRRKAADAHSLPGNLINDLYVDTEDTLWVGSDGGGLGSLCSGCSEFRRYASTPGDDFDLSVATVTGIVETRDRSIWFGLFGGGLARLDRDSGTVQRFGTQRNAGAGPSNDVVRAPFVARDGTLWAGGSAGLDKIVRGSDGSLGFQAQQWPADAGSRSISCIVEDERNVLWLGTADGLLRFDPAVDLSPQRIPLLNHGDRRGYASNACVAGGGQVFLGSPAGLVEFAGAALPTMATVGPLVLNDLLLFNQPVRPQPGRDDALLQRALSYSNGLQLDYQHSVFGFDFAALDYRGGDIVYRYRLDGLNDDWVPLLPDQRSVSFSRVPAGNYRFRVQARRDGVAPRETGIDLRIAPPPWRSPWAYAGYALLALCIVGGSMRRNRRRLAYARHVAATIQRSEEALRKLNDELEARVVQRTVDLSRSNAELQATLDQLRLAQRQLVEAEKFASLGGLVAGISHEINTPLGVCLTAASHLQQQSVQLRARLADGSLRRSELEQFQRAACEGSDLILRNLQRADRLVRSFKQTAVDQSTDEWRELDLEQSVREALIMLGPVLRPTPHRIRIECAQPVHLFASPGALYQIVSNLVLNALQHAFLPERAGNLVIQISASDDYAHLRVADDGRGMNDNERAHAFDPFFTTRRGSGGSGLGLHIVYNLVTQVLRGQIDCDSVSGAGTCFDIRWPRHFRREG</sequence>
<evidence type="ECO:0000313" key="8">
    <source>
        <dbReference type="Proteomes" id="UP000295293"/>
    </source>
</evidence>
<dbReference type="Gene3D" id="1.10.287.130">
    <property type="match status" value="1"/>
</dbReference>
<dbReference type="InterPro" id="IPR013783">
    <property type="entry name" value="Ig-like_fold"/>
</dbReference>
<feature type="domain" description="Histidine kinase" evidence="6">
    <location>
        <begin position="896"/>
        <end position="1127"/>
    </location>
</feature>
<dbReference type="InterPro" id="IPR015943">
    <property type="entry name" value="WD40/YVTN_repeat-like_dom_sf"/>
</dbReference>
<keyword evidence="3" id="KW-0597">Phosphoprotein</keyword>
<keyword evidence="8" id="KW-1185">Reference proteome</keyword>
<evidence type="ECO:0000256" key="5">
    <source>
        <dbReference type="SAM" id="SignalP"/>
    </source>
</evidence>
<dbReference type="RefSeq" id="WP_133820507.1">
    <property type="nucleotide sequence ID" value="NZ_SNZH01000014.1"/>
</dbReference>
<dbReference type="SMART" id="SM00387">
    <property type="entry name" value="HATPase_c"/>
    <property type="match status" value="1"/>
</dbReference>
<evidence type="ECO:0000256" key="1">
    <source>
        <dbReference type="ARBA" id="ARBA00000085"/>
    </source>
</evidence>
<dbReference type="Gene3D" id="2.60.40.10">
    <property type="entry name" value="Immunoglobulins"/>
    <property type="match status" value="1"/>
</dbReference>
<dbReference type="CDD" id="cd00082">
    <property type="entry name" value="HisKA"/>
    <property type="match status" value="1"/>
</dbReference>
<evidence type="ECO:0000259" key="6">
    <source>
        <dbReference type="PROSITE" id="PS50109"/>
    </source>
</evidence>
<keyword evidence="4" id="KW-0175">Coiled coil</keyword>
<dbReference type="Pfam" id="PF07495">
    <property type="entry name" value="Y_Y_Y"/>
    <property type="match status" value="1"/>
</dbReference>
<dbReference type="SUPFAM" id="SSF47384">
    <property type="entry name" value="Homodimeric domain of signal transducing histidine kinase"/>
    <property type="match status" value="1"/>
</dbReference>
<dbReference type="EC" id="2.7.13.3" evidence="2"/>
<accession>A0A4R6YQI2</accession>
<evidence type="ECO:0000256" key="3">
    <source>
        <dbReference type="ARBA" id="ARBA00022553"/>
    </source>
</evidence>
<dbReference type="InterPro" id="IPR011110">
    <property type="entry name" value="Reg_prop"/>
</dbReference>
<dbReference type="PROSITE" id="PS50109">
    <property type="entry name" value="HIS_KIN"/>
    <property type="match status" value="1"/>
</dbReference>
<dbReference type="PANTHER" id="PTHR43547:SF2">
    <property type="entry name" value="HYBRID SIGNAL TRANSDUCTION HISTIDINE KINASE C"/>
    <property type="match status" value="1"/>
</dbReference>
<dbReference type="GO" id="GO:0000155">
    <property type="term" value="F:phosphorelay sensor kinase activity"/>
    <property type="evidence" value="ECO:0007669"/>
    <property type="project" value="InterPro"/>
</dbReference>
<gene>
    <name evidence="7" type="ORF">DFR29_11469</name>
</gene>
<dbReference type="PRINTS" id="PR00344">
    <property type="entry name" value="BCTRLSENSOR"/>
</dbReference>
<dbReference type="SUPFAM" id="SSF63829">
    <property type="entry name" value="Calcium-dependent phosphotriesterase"/>
    <property type="match status" value="2"/>
</dbReference>
<name>A0A4R6YQI2_9GAMM</name>
<dbReference type="SUPFAM" id="SSF55874">
    <property type="entry name" value="ATPase domain of HSP90 chaperone/DNA topoisomerase II/histidine kinase"/>
    <property type="match status" value="1"/>
</dbReference>
<evidence type="ECO:0000256" key="4">
    <source>
        <dbReference type="SAM" id="Coils"/>
    </source>
</evidence>
<protein>
    <recommendedName>
        <fullName evidence="2">histidine kinase</fullName>
        <ecNumber evidence="2">2.7.13.3</ecNumber>
    </recommendedName>
</protein>
<dbReference type="EMBL" id="SNZH01000014">
    <property type="protein sequence ID" value="TDR40017.1"/>
    <property type="molecule type" value="Genomic_DNA"/>
</dbReference>
<dbReference type="AlphaFoldDB" id="A0A4R6YQI2"/>
<dbReference type="InterPro" id="IPR003594">
    <property type="entry name" value="HATPase_dom"/>
</dbReference>
<feature type="signal peptide" evidence="5">
    <location>
        <begin position="1"/>
        <end position="19"/>
    </location>
</feature>
<proteinExistence type="predicted"/>
<dbReference type="Gene3D" id="2.130.10.10">
    <property type="entry name" value="YVTN repeat-like/Quinoprotein amine dehydrogenase"/>
    <property type="match status" value="3"/>
</dbReference>
<evidence type="ECO:0000313" key="7">
    <source>
        <dbReference type="EMBL" id="TDR40017.1"/>
    </source>
</evidence>
<dbReference type="PANTHER" id="PTHR43547">
    <property type="entry name" value="TWO-COMPONENT HISTIDINE KINASE"/>
    <property type="match status" value="1"/>
</dbReference>
<dbReference type="InterPro" id="IPR003661">
    <property type="entry name" value="HisK_dim/P_dom"/>
</dbReference>
<dbReference type="InterPro" id="IPR036890">
    <property type="entry name" value="HATPase_C_sf"/>
</dbReference>
<dbReference type="InterPro" id="IPR036097">
    <property type="entry name" value="HisK_dim/P_sf"/>
</dbReference>
<dbReference type="OrthoDB" id="176203at2"/>
<comment type="catalytic activity">
    <reaction evidence="1">
        <text>ATP + protein L-histidine = ADP + protein N-phospho-L-histidine.</text>
        <dbReference type="EC" id="2.7.13.3"/>
    </reaction>
</comment>
<comment type="caution">
    <text evidence="7">The sequence shown here is derived from an EMBL/GenBank/DDBJ whole genome shotgun (WGS) entry which is preliminary data.</text>
</comment>
<reference evidence="7 8" key="1">
    <citation type="submission" date="2019-03" db="EMBL/GenBank/DDBJ databases">
        <title>Genomic Encyclopedia of Type Strains, Phase IV (KMG-IV): sequencing the most valuable type-strain genomes for metagenomic binning, comparative biology and taxonomic classification.</title>
        <authorList>
            <person name="Goeker M."/>
        </authorList>
    </citation>
    <scope>NUCLEOTIDE SEQUENCE [LARGE SCALE GENOMIC DNA]</scope>
    <source>
        <strain evidence="7 8">DSM 21667</strain>
    </source>
</reference>